<evidence type="ECO:0000256" key="4">
    <source>
        <dbReference type="ARBA" id="ARBA00022695"/>
    </source>
</evidence>
<dbReference type="SUPFAM" id="SSF81301">
    <property type="entry name" value="Nucleotidyltransferase"/>
    <property type="match status" value="1"/>
</dbReference>
<comment type="similarity">
    <text evidence="9">Belongs to the MntA antitoxin family.</text>
</comment>
<dbReference type="KEGG" id="nmv:NITMOv2_3728"/>
<dbReference type="EMBL" id="CP011801">
    <property type="protein sequence ID" value="ALA60120.1"/>
    <property type="molecule type" value="Genomic_DNA"/>
</dbReference>
<dbReference type="GO" id="GO:0016779">
    <property type="term" value="F:nucleotidyltransferase activity"/>
    <property type="evidence" value="ECO:0007669"/>
    <property type="project" value="UniProtKB-KW"/>
</dbReference>
<dbReference type="GO" id="GO:0005524">
    <property type="term" value="F:ATP binding"/>
    <property type="evidence" value="ECO:0007669"/>
    <property type="project" value="UniProtKB-KW"/>
</dbReference>
<keyword evidence="7" id="KW-0067">ATP-binding</keyword>
<dbReference type="OrthoDB" id="561385at2"/>
<dbReference type="PATRIC" id="fig|42253.5.peg.3678"/>
<keyword evidence="2" id="KW-1277">Toxin-antitoxin system</keyword>
<evidence type="ECO:0000256" key="3">
    <source>
        <dbReference type="ARBA" id="ARBA00022679"/>
    </source>
</evidence>
<dbReference type="RefSeq" id="WP_053381023.1">
    <property type="nucleotide sequence ID" value="NZ_CP011801.1"/>
</dbReference>
<dbReference type="AlphaFoldDB" id="A0A0K2GGN2"/>
<dbReference type="InterPro" id="IPR052038">
    <property type="entry name" value="Type-VII_TA_antitoxin"/>
</dbReference>
<keyword evidence="6" id="KW-0547">Nucleotide-binding</keyword>
<protein>
    <recommendedName>
        <fullName evidence="10">Polymerase nucleotidyl transferase domain-containing protein</fullName>
    </recommendedName>
</protein>
<organism evidence="11 12">
    <name type="scientific">Nitrospira moscoviensis</name>
    <dbReference type="NCBI Taxonomy" id="42253"/>
    <lineage>
        <taxon>Bacteria</taxon>
        <taxon>Pseudomonadati</taxon>
        <taxon>Nitrospirota</taxon>
        <taxon>Nitrospiria</taxon>
        <taxon>Nitrospirales</taxon>
        <taxon>Nitrospiraceae</taxon>
        <taxon>Nitrospira</taxon>
    </lineage>
</organism>
<dbReference type="Gene3D" id="3.30.460.10">
    <property type="entry name" value="Beta Polymerase, domain 2"/>
    <property type="match status" value="1"/>
</dbReference>
<sequence>MSKPSLTRDEAIRRLQTVEPEIRRLGVRRLALFGSVLRNEARPDSDVDVLVEFAPAEKTFDRFMALADLLEDTLEHRVEVVTTEALSPFIGPHILAEATDVLRAA</sequence>
<keyword evidence="12" id="KW-1185">Reference proteome</keyword>
<dbReference type="InterPro" id="IPR002934">
    <property type="entry name" value="Polymerase_NTP_transf_dom"/>
</dbReference>
<evidence type="ECO:0000256" key="7">
    <source>
        <dbReference type="ARBA" id="ARBA00022840"/>
    </source>
</evidence>
<evidence type="ECO:0000256" key="6">
    <source>
        <dbReference type="ARBA" id="ARBA00022741"/>
    </source>
</evidence>
<evidence type="ECO:0000256" key="8">
    <source>
        <dbReference type="ARBA" id="ARBA00022842"/>
    </source>
</evidence>
<evidence type="ECO:0000313" key="12">
    <source>
        <dbReference type="Proteomes" id="UP000069205"/>
    </source>
</evidence>
<dbReference type="PANTHER" id="PTHR33571">
    <property type="entry name" value="SSL8005 PROTEIN"/>
    <property type="match status" value="1"/>
</dbReference>
<evidence type="ECO:0000256" key="9">
    <source>
        <dbReference type="ARBA" id="ARBA00038276"/>
    </source>
</evidence>
<feature type="domain" description="Polymerase nucleotidyl transferase" evidence="10">
    <location>
        <begin position="19"/>
        <end position="88"/>
    </location>
</feature>
<reference evidence="11 12" key="1">
    <citation type="journal article" date="2015" name="Proc. Natl. Acad. Sci. U.S.A.">
        <title>Expanded metabolic versatility of ubiquitous nitrite-oxidizing bacteria from the genus Nitrospira.</title>
        <authorList>
            <person name="Koch H."/>
            <person name="Lucker S."/>
            <person name="Albertsen M."/>
            <person name="Kitzinger K."/>
            <person name="Herbold C."/>
            <person name="Spieck E."/>
            <person name="Nielsen P.H."/>
            <person name="Wagner M."/>
            <person name="Daims H."/>
        </authorList>
    </citation>
    <scope>NUCLEOTIDE SEQUENCE [LARGE SCALE GENOMIC DNA]</scope>
    <source>
        <strain evidence="11 12">NSP M-1</strain>
    </source>
</reference>
<accession>A0A0K2GGN2</accession>
<evidence type="ECO:0000256" key="2">
    <source>
        <dbReference type="ARBA" id="ARBA00022649"/>
    </source>
</evidence>
<name>A0A0K2GGN2_NITMO</name>
<keyword evidence="4" id="KW-0548">Nucleotidyltransferase</keyword>
<keyword evidence="5" id="KW-0479">Metal-binding</keyword>
<dbReference type="STRING" id="42253.NITMOv2_3728"/>
<evidence type="ECO:0000259" key="10">
    <source>
        <dbReference type="Pfam" id="PF01909"/>
    </source>
</evidence>
<keyword evidence="3" id="KW-0808">Transferase</keyword>
<gene>
    <name evidence="11" type="ORF">NITMOv2_3728</name>
</gene>
<dbReference type="InterPro" id="IPR043519">
    <property type="entry name" value="NT_sf"/>
</dbReference>
<evidence type="ECO:0000313" key="11">
    <source>
        <dbReference type="EMBL" id="ALA60120.1"/>
    </source>
</evidence>
<dbReference type="Proteomes" id="UP000069205">
    <property type="component" value="Chromosome"/>
</dbReference>
<dbReference type="Pfam" id="PF01909">
    <property type="entry name" value="NTP_transf_2"/>
    <property type="match status" value="1"/>
</dbReference>
<dbReference type="CDD" id="cd05403">
    <property type="entry name" value="NT_KNTase_like"/>
    <property type="match status" value="1"/>
</dbReference>
<dbReference type="PANTHER" id="PTHR33571:SF12">
    <property type="entry name" value="BSL3053 PROTEIN"/>
    <property type="match status" value="1"/>
</dbReference>
<keyword evidence="8" id="KW-0460">Magnesium</keyword>
<dbReference type="GO" id="GO:0046872">
    <property type="term" value="F:metal ion binding"/>
    <property type="evidence" value="ECO:0007669"/>
    <property type="project" value="UniProtKB-KW"/>
</dbReference>
<evidence type="ECO:0000256" key="1">
    <source>
        <dbReference type="ARBA" id="ARBA00001946"/>
    </source>
</evidence>
<proteinExistence type="inferred from homology"/>
<comment type="cofactor">
    <cofactor evidence="1">
        <name>Mg(2+)</name>
        <dbReference type="ChEBI" id="CHEBI:18420"/>
    </cofactor>
</comment>
<evidence type="ECO:0000256" key="5">
    <source>
        <dbReference type="ARBA" id="ARBA00022723"/>
    </source>
</evidence>